<dbReference type="EMBL" id="UGRU01000001">
    <property type="protein sequence ID" value="SUA47430.1"/>
    <property type="molecule type" value="Genomic_DNA"/>
</dbReference>
<dbReference type="SUPFAM" id="SSF56349">
    <property type="entry name" value="DNA breaking-rejoining enzymes"/>
    <property type="match status" value="1"/>
</dbReference>
<dbReference type="PROSITE" id="PS51900">
    <property type="entry name" value="CB"/>
    <property type="match status" value="1"/>
</dbReference>
<gene>
    <name evidence="7" type="ORF">NCTC13184_05971</name>
</gene>
<dbReference type="InterPro" id="IPR002104">
    <property type="entry name" value="Integrase_catalytic"/>
</dbReference>
<sequence>MPTPRPRPRADGTVAWQVPFNIYIDGRRRQSSETFDDPAEATRWAALLERVGAEEALKILDVQRGTDVEYLTLTEWLRRYADTLTGIEPETRKRYHRYIDRDIADFMGYLPLVAITAETDKSWVVHLEEEIGNKPKTIANKHGFLSAAMSAAAAVRPTPLIAYNPCADTRLPRNDAPEPDYFDDAEWELFEQLMPPRWRAHAEFGLMSMARPSEVTALRVGDINPRTGAVRITKAWKWAGGALKLGKPKSSRGIRTVNVPLETLDRLDLNRPRDELLFHTATGNPISVTYFYKKAWLPALSRLQALDELNFRPFNPATGWKGADPQDLLERFDDAVTGLLGKRLTPYTLRHTGISWKLQDGVPLFVVSRDAGHESVATTDKRYGHIDRRASESAADVIRLHLPRVRNPGLRPVA</sequence>
<proteinExistence type="inferred from homology"/>
<evidence type="ECO:0000259" key="6">
    <source>
        <dbReference type="PROSITE" id="PS51900"/>
    </source>
</evidence>
<dbReference type="Gene3D" id="1.10.150.130">
    <property type="match status" value="1"/>
</dbReference>
<dbReference type="GO" id="GO:0003677">
    <property type="term" value="F:DNA binding"/>
    <property type="evidence" value="ECO:0007669"/>
    <property type="project" value="UniProtKB-UniRule"/>
</dbReference>
<dbReference type="AlphaFoldDB" id="A0A378X1D1"/>
<dbReference type="InterPro" id="IPR013762">
    <property type="entry name" value="Integrase-like_cat_sf"/>
</dbReference>
<evidence type="ECO:0000313" key="7">
    <source>
        <dbReference type="EMBL" id="SUA47430.1"/>
    </source>
</evidence>
<dbReference type="Proteomes" id="UP000255082">
    <property type="component" value="Unassembled WGS sequence"/>
</dbReference>
<dbReference type="GO" id="GO:0015074">
    <property type="term" value="P:DNA integration"/>
    <property type="evidence" value="ECO:0007669"/>
    <property type="project" value="InterPro"/>
</dbReference>
<dbReference type="GO" id="GO:0006310">
    <property type="term" value="P:DNA recombination"/>
    <property type="evidence" value="ECO:0007669"/>
    <property type="project" value="UniProtKB-KW"/>
</dbReference>
<evidence type="ECO:0000256" key="1">
    <source>
        <dbReference type="ARBA" id="ARBA00008857"/>
    </source>
</evidence>
<dbReference type="InterPro" id="IPR010998">
    <property type="entry name" value="Integrase_recombinase_N"/>
</dbReference>
<dbReference type="InterPro" id="IPR044068">
    <property type="entry name" value="CB"/>
</dbReference>
<accession>A0A378X1D1</accession>
<dbReference type="RefSeq" id="WP_084491890.1">
    <property type="nucleotide sequence ID" value="NZ_JAJFOE010000003.1"/>
</dbReference>
<comment type="similarity">
    <text evidence="1">Belongs to the 'phage' integrase family.</text>
</comment>
<dbReference type="Gene3D" id="1.10.443.10">
    <property type="entry name" value="Intergrase catalytic core"/>
    <property type="match status" value="1"/>
</dbReference>
<feature type="domain" description="Core-binding (CB)" evidence="6">
    <location>
        <begin position="71"/>
        <end position="153"/>
    </location>
</feature>
<reference evidence="7 8" key="1">
    <citation type="submission" date="2018-06" db="EMBL/GenBank/DDBJ databases">
        <authorList>
            <consortium name="Pathogen Informatics"/>
            <person name="Doyle S."/>
        </authorList>
    </citation>
    <scope>NUCLEOTIDE SEQUENCE [LARGE SCALE GENOMIC DNA]</scope>
    <source>
        <strain evidence="7 8">NCTC13184</strain>
    </source>
</reference>
<dbReference type="InterPro" id="IPR050090">
    <property type="entry name" value="Tyrosine_recombinase_XerCD"/>
</dbReference>
<protein>
    <submittedName>
        <fullName evidence="7">Site-specific recombinase XerD</fullName>
    </submittedName>
</protein>
<dbReference type="PANTHER" id="PTHR30349:SF64">
    <property type="entry name" value="PROPHAGE INTEGRASE INTD-RELATED"/>
    <property type="match status" value="1"/>
</dbReference>
<dbReference type="PROSITE" id="PS51898">
    <property type="entry name" value="TYR_RECOMBINASE"/>
    <property type="match status" value="1"/>
</dbReference>
<evidence type="ECO:0000256" key="3">
    <source>
        <dbReference type="ARBA" id="ARBA00023172"/>
    </source>
</evidence>
<dbReference type="InterPro" id="IPR011010">
    <property type="entry name" value="DNA_brk_join_enz"/>
</dbReference>
<evidence type="ECO:0000259" key="5">
    <source>
        <dbReference type="PROSITE" id="PS51898"/>
    </source>
</evidence>
<name>A0A378X1D1_9NOCA</name>
<dbReference type="OrthoDB" id="1822491at2"/>
<feature type="domain" description="Tyr recombinase" evidence="5">
    <location>
        <begin position="177"/>
        <end position="396"/>
    </location>
</feature>
<keyword evidence="2 4" id="KW-0238">DNA-binding</keyword>
<organism evidence="7 8">
    <name type="scientific">Nocardia africana</name>
    <dbReference type="NCBI Taxonomy" id="134964"/>
    <lineage>
        <taxon>Bacteria</taxon>
        <taxon>Bacillati</taxon>
        <taxon>Actinomycetota</taxon>
        <taxon>Actinomycetes</taxon>
        <taxon>Mycobacteriales</taxon>
        <taxon>Nocardiaceae</taxon>
        <taxon>Nocardia</taxon>
    </lineage>
</organism>
<evidence type="ECO:0000256" key="4">
    <source>
        <dbReference type="PROSITE-ProRule" id="PRU01248"/>
    </source>
</evidence>
<evidence type="ECO:0000313" key="8">
    <source>
        <dbReference type="Proteomes" id="UP000255082"/>
    </source>
</evidence>
<evidence type="ECO:0000256" key="2">
    <source>
        <dbReference type="ARBA" id="ARBA00023125"/>
    </source>
</evidence>
<keyword evidence="3" id="KW-0233">DNA recombination</keyword>
<dbReference type="PANTHER" id="PTHR30349">
    <property type="entry name" value="PHAGE INTEGRASE-RELATED"/>
    <property type="match status" value="1"/>
</dbReference>